<dbReference type="PANTHER" id="PTHR30433">
    <property type="entry name" value="CHEMOTAXIS PROTEIN MOTA"/>
    <property type="match status" value="1"/>
</dbReference>
<comment type="caution">
    <text evidence="17">The sequence shown here is derived from an EMBL/GenBank/DDBJ whole genome shotgun (WGS) entry which is preliminary data.</text>
</comment>
<reference evidence="17 18" key="3">
    <citation type="submission" date="2020-08" db="EMBL/GenBank/DDBJ databases">
        <authorList>
            <person name="Partida-Martinez L."/>
            <person name="Huntemann M."/>
            <person name="Clum A."/>
            <person name="Wang J."/>
            <person name="Palaniappan K."/>
            <person name="Ritter S."/>
            <person name="Chen I.-M."/>
            <person name="Stamatis D."/>
            <person name="Reddy T."/>
            <person name="O'Malley R."/>
            <person name="Daum C."/>
            <person name="Shapiro N."/>
            <person name="Ivanova N."/>
            <person name="Kyrpides N."/>
            <person name="Woyke T."/>
        </authorList>
    </citation>
    <scope>NUCLEOTIDE SEQUENCE [LARGE SCALE GENOMIC DNA]</scope>
    <source>
        <strain evidence="17 18">AS3.13</strain>
    </source>
</reference>
<dbReference type="InterPro" id="IPR047055">
    <property type="entry name" value="MotA-like"/>
</dbReference>
<dbReference type="Proteomes" id="UP000560131">
    <property type="component" value="Unassembled WGS sequence"/>
</dbReference>
<dbReference type="PROSITE" id="PS01307">
    <property type="entry name" value="MOTA"/>
    <property type="match status" value="1"/>
</dbReference>
<dbReference type="InterPro" id="IPR000540">
    <property type="entry name" value="Flag_MotA_CS"/>
</dbReference>
<dbReference type="EMBL" id="JACHBT010000012">
    <property type="protein sequence ID" value="MBB6505368.1"/>
    <property type="molecule type" value="Genomic_DNA"/>
</dbReference>
<evidence type="ECO:0000313" key="16">
    <source>
        <dbReference type="EMBL" id="MBB5725670.1"/>
    </source>
</evidence>
<evidence type="ECO:0000256" key="13">
    <source>
        <dbReference type="SAM" id="Phobius"/>
    </source>
</evidence>
<gene>
    <name evidence="17" type="ORF">F4693_002356</name>
    <name evidence="16" type="ORF">FHS97_001596</name>
</gene>
<accession>A0A7X0MQB9</accession>
<evidence type="ECO:0000313" key="19">
    <source>
        <dbReference type="Proteomes" id="UP000560131"/>
    </source>
</evidence>
<dbReference type="GO" id="GO:0005886">
    <property type="term" value="C:plasma membrane"/>
    <property type="evidence" value="ECO:0007669"/>
    <property type="project" value="UniProtKB-SubCell"/>
</dbReference>
<dbReference type="AlphaFoldDB" id="A0A7X0MQB9"/>
<evidence type="ECO:0000313" key="18">
    <source>
        <dbReference type="Proteomes" id="UP000522313"/>
    </source>
</evidence>
<dbReference type="Pfam" id="PF20560">
    <property type="entry name" value="MotA_N"/>
    <property type="match status" value="1"/>
</dbReference>
<evidence type="ECO:0000256" key="4">
    <source>
        <dbReference type="ARBA" id="ARBA00022475"/>
    </source>
</evidence>
<evidence type="ECO:0000256" key="7">
    <source>
        <dbReference type="ARBA" id="ARBA00022692"/>
    </source>
</evidence>
<organism evidence="17 18">
    <name type="scientific">Sphingomonas endophytica</name>
    <dbReference type="NCBI Taxonomy" id="869719"/>
    <lineage>
        <taxon>Bacteria</taxon>
        <taxon>Pseudomonadati</taxon>
        <taxon>Pseudomonadota</taxon>
        <taxon>Alphaproteobacteria</taxon>
        <taxon>Sphingomonadales</taxon>
        <taxon>Sphingomonadaceae</taxon>
        <taxon>Sphingomonas</taxon>
    </lineage>
</organism>
<evidence type="ECO:0000256" key="11">
    <source>
        <dbReference type="ARBA" id="ARBA00023065"/>
    </source>
</evidence>
<dbReference type="GO" id="GO:1902600">
    <property type="term" value="P:proton transmembrane transport"/>
    <property type="evidence" value="ECO:0007669"/>
    <property type="project" value="UniProtKB-KW"/>
</dbReference>
<evidence type="ECO:0000256" key="5">
    <source>
        <dbReference type="ARBA" id="ARBA00022500"/>
    </source>
</evidence>
<evidence type="ECO:0000259" key="15">
    <source>
        <dbReference type="Pfam" id="PF20560"/>
    </source>
</evidence>
<comment type="subcellular location">
    <subcellularLocation>
        <location evidence="1">Cell inner membrane</location>
        <topology evidence="1">Multi-pass membrane protein</topology>
    </subcellularLocation>
</comment>
<evidence type="ECO:0000259" key="14">
    <source>
        <dbReference type="Pfam" id="PF01618"/>
    </source>
</evidence>
<keyword evidence="3" id="KW-0813">Transport</keyword>
<evidence type="ECO:0000256" key="6">
    <source>
        <dbReference type="ARBA" id="ARBA00022519"/>
    </source>
</evidence>
<keyword evidence="5" id="KW-0145">Chemotaxis</keyword>
<evidence type="ECO:0000256" key="10">
    <source>
        <dbReference type="ARBA" id="ARBA00022989"/>
    </source>
</evidence>
<dbReference type="RefSeq" id="WP_184035504.1">
    <property type="nucleotide sequence ID" value="NZ_BAABAR010000004.1"/>
</dbReference>
<evidence type="ECO:0000256" key="1">
    <source>
        <dbReference type="ARBA" id="ARBA00004429"/>
    </source>
</evidence>
<evidence type="ECO:0000256" key="3">
    <source>
        <dbReference type="ARBA" id="ARBA00022448"/>
    </source>
</evidence>
<keyword evidence="8" id="KW-0283">Flagellar rotation</keyword>
<feature type="domain" description="Motility protein A N-terminal" evidence="15">
    <location>
        <begin position="5"/>
        <end position="95"/>
    </location>
</feature>
<feature type="transmembrane region" description="Helical" evidence="13">
    <location>
        <begin position="6"/>
        <end position="29"/>
    </location>
</feature>
<evidence type="ECO:0000256" key="2">
    <source>
        <dbReference type="ARBA" id="ARBA00008038"/>
    </source>
</evidence>
<evidence type="ECO:0000256" key="8">
    <source>
        <dbReference type="ARBA" id="ARBA00022779"/>
    </source>
</evidence>
<feature type="transmembrane region" description="Helical" evidence="13">
    <location>
        <begin position="169"/>
        <end position="187"/>
    </location>
</feature>
<protein>
    <submittedName>
        <fullName evidence="17">Chemotaxis protein MotA</fullName>
    </submittedName>
</protein>
<dbReference type="InterPro" id="IPR002898">
    <property type="entry name" value="MotA_ExbB_proton_chnl"/>
</dbReference>
<feature type="transmembrane region" description="Helical" evidence="13">
    <location>
        <begin position="36"/>
        <end position="54"/>
    </location>
</feature>
<name>A0A7X0MQB9_9SPHN</name>
<dbReference type="GO" id="GO:0006935">
    <property type="term" value="P:chemotaxis"/>
    <property type="evidence" value="ECO:0007669"/>
    <property type="project" value="UniProtKB-KW"/>
</dbReference>
<dbReference type="GO" id="GO:0071978">
    <property type="term" value="P:bacterial-type flagellum-dependent swarming motility"/>
    <property type="evidence" value="ECO:0007669"/>
    <property type="project" value="InterPro"/>
</dbReference>
<keyword evidence="11" id="KW-0406">Ion transport</keyword>
<evidence type="ECO:0000256" key="9">
    <source>
        <dbReference type="ARBA" id="ARBA00022781"/>
    </source>
</evidence>
<dbReference type="Pfam" id="PF01618">
    <property type="entry name" value="MotA_ExbB"/>
    <property type="match status" value="1"/>
</dbReference>
<keyword evidence="9" id="KW-0375">Hydrogen ion transport</keyword>
<comment type="similarity">
    <text evidence="2">Belongs to the MotA family.</text>
</comment>
<dbReference type="Proteomes" id="UP000522313">
    <property type="component" value="Unassembled WGS sequence"/>
</dbReference>
<keyword evidence="19" id="KW-1185">Reference proteome</keyword>
<dbReference type="InterPro" id="IPR046786">
    <property type="entry name" value="MotA_N"/>
</dbReference>
<dbReference type="PANTHER" id="PTHR30433:SF4">
    <property type="entry name" value="MOTILITY PROTEIN A"/>
    <property type="match status" value="1"/>
</dbReference>
<keyword evidence="7 13" id="KW-0812">Transmembrane</keyword>
<reference evidence="16 19" key="1">
    <citation type="submission" date="2020-08" db="EMBL/GenBank/DDBJ databases">
        <title>Genomic Encyclopedia of Type Strains, Phase IV (KMG-IV): sequencing the most valuable type-strain genomes for metagenomic binning, comparative biology and taxonomic classification.</title>
        <authorList>
            <person name="Goeker M."/>
        </authorList>
    </citation>
    <scope>NUCLEOTIDE SEQUENCE [LARGE SCALE GENOMIC DNA]</scope>
    <source>
        <strain evidence="16 19">DSM 101535</strain>
    </source>
</reference>
<dbReference type="NCBIfam" id="TIGR03818">
    <property type="entry name" value="MotA1"/>
    <property type="match status" value="1"/>
</dbReference>
<proteinExistence type="inferred from homology"/>
<reference evidence="17 18" key="2">
    <citation type="submission" date="2020-08" db="EMBL/GenBank/DDBJ databases">
        <title>The Agave Microbiome: Exploring the role of microbial communities in plant adaptations to desert environments.</title>
        <authorList>
            <person name="Partida-Martinez L.P."/>
        </authorList>
    </citation>
    <scope>NUCLEOTIDE SEQUENCE [LARGE SCALE GENOMIC DNA]</scope>
    <source>
        <strain evidence="17 18">AS3.13</strain>
    </source>
</reference>
<keyword evidence="12 13" id="KW-0472">Membrane</keyword>
<dbReference type="InterPro" id="IPR022522">
    <property type="entry name" value="Flagellar_motor_stator_MotA"/>
</dbReference>
<feature type="domain" description="MotA/TolQ/ExbB proton channel" evidence="14">
    <location>
        <begin position="127"/>
        <end position="235"/>
    </location>
</feature>
<dbReference type="EMBL" id="JACIJN010000004">
    <property type="protein sequence ID" value="MBB5725670.1"/>
    <property type="molecule type" value="Genomic_DNA"/>
</dbReference>
<evidence type="ECO:0000313" key="17">
    <source>
        <dbReference type="EMBL" id="MBB6505368.1"/>
    </source>
</evidence>
<keyword evidence="10 13" id="KW-1133">Transmembrane helix</keyword>
<feature type="transmembrane region" description="Helical" evidence="13">
    <location>
        <begin position="199"/>
        <end position="222"/>
    </location>
</feature>
<sequence>MLNGIGVVVTLLCVFGGFLMTGGNIAVVLEAMPHEMLTIVGAAIGSFILGNSMATVKKALAGVLHAFKGSRWRESDYRDLLALLFALLTTFRSGGGMAIEQHIDAPEQSSLFAPYPRLLEDKELIHFICDYLRMMTVNLEDPYQLAEAMENDMERHHHEMMGPQHAIQVMADGLPALGIVAAVLGVINTMGSIDQPVQVLGAMIGGALVGTFLGVLLAYGLVGPIASLLQQTVEADHKPYTLVKTAVVAYAQHMPIQVAVELARRVTPSAYAPSFSELEQALDQTREALAASPPQAQTA</sequence>
<keyword evidence="4" id="KW-1003">Cell membrane</keyword>
<keyword evidence="6" id="KW-0997">Cell inner membrane</keyword>
<evidence type="ECO:0000256" key="12">
    <source>
        <dbReference type="ARBA" id="ARBA00023136"/>
    </source>
</evidence>
<feature type="transmembrane region" description="Helical" evidence="13">
    <location>
        <begin position="80"/>
        <end position="99"/>
    </location>
</feature>